<feature type="region of interest" description="Disordered" evidence="1">
    <location>
        <begin position="123"/>
        <end position="218"/>
    </location>
</feature>
<dbReference type="OrthoDB" id="10646230at2759"/>
<evidence type="ECO:0000256" key="2">
    <source>
        <dbReference type="SAM" id="SignalP"/>
    </source>
</evidence>
<dbReference type="Proteomes" id="UP000076727">
    <property type="component" value="Unassembled WGS sequence"/>
</dbReference>
<proteinExistence type="predicted"/>
<dbReference type="AlphaFoldDB" id="A0A165PWD2"/>
<protein>
    <submittedName>
        <fullName evidence="3">Uncharacterized protein</fullName>
    </submittedName>
</protein>
<evidence type="ECO:0000313" key="3">
    <source>
        <dbReference type="EMBL" id="KZT68702.1"/>
    </source>
</evidence>
<feature type="compositionally biased region" description="Basic and acidic residues" evidence="1">
    <location>
        <begin position="170"/>
        <end position="181"/>
    </location>
</feature>
<evidence type="ECO:0000256" key="1">
    <source>
        <dbReference type="SAM" id="MobiDB-lite"/>
    </source>
</evidence>
<sequence length="235" mass="25392">MRTTTVISVLALAAVANAAGGKGKGKGKGLNIEKALNHVEHAAGAAQAVGDAVSSFRSNRRRSSGYDDIYARYDDDELYARDFADDLYAREFDDELYAREYDDAHWARGDFEELFARVNEANPDGAAQAPTSPASEEHRHKATPGEGKTGKKTGYEKHAHPNGEPVNEPAAHHEKQAGSHGEHHRTTHSGAQAGVQHPAHGGDSAQPKTPGAPAEKLNRRELLDYLLARAIEELD</sequence>
<feature type="signal peptide" evidence="2">
    <location>
        <begin position="1"/>
        <end position="18"/>
    </location>
</feature>
<organism evidence="3 4">
    <name type="scientific">Daedalea quercina L-15889</name>
    <dbReference type="NCBI Taxonomy" id="1314783"/>
    <lineage>
        <taxon>Eukaryota</taxon>
        <taxon>Fungi</taxon>
        <taxon>Dikarya</taxon>
        <taxon>Basidiomycota</taxon>
        <taxon>Agaricomycotina</taxon>
        <taxon>Agaricomycetes</taxon>
        <taxon>Polyporales</taxon>
        <taxon>Fomitopsis</taxon>
    </lineage>
</organism>
<keyword evidence="4" id="KW-1185">Reference proteome</keyword>
<reference evidence="3 4" key="1">
    <citation type="journal article" date="2016" name="Mol. Biol. Evol.">
        <title>Comparative Genomics of Early-Diverging Mushroom-Forming Fungi Provides Insights into the Origins of Lignocellulose Decay Capabilities.</title>
        <authorList>
            <person name="Nagy L.G."/>
            <person name="Riley R."/>
            <person name="Tritt A."/>
            <person name="Adam C."/>
            <person name="Daum C."/>
            <person name="Floudas D."/>
            <person name="Sun H."/>
            <person name="Yadav J.S."/>
            <person name="Pangilinan J."/>
            <person name="Larsson K.H."/>
            <person name="Matsuura K."/>
            <person name="Barry K."/>
            <person name="Labutti K."/>
            <person name="Kuo R."/>
            <person name="Ohm R.A."/>
            <person name="Bhattacharya S.S."/>
            <person name="Shirouzu T."/>
            <person name="Yoshinaga Y."/>
            <person name="Martin F.M."/>
            <person name="Grigoriev I.V."/>
            <person name="Hibbett D.S."/>
        </authorList>
    </citation>
    <scope>NUCLEOTIDE SEQUENCE [LARGE SCALE GENOMIC DNA]</scope>
    <source>
        <strain evidence="3 4">L-15889</strain>
    </source>
</reference>
<name>A0A165PWD2_9APHY</name>
<dbReference type="EMBL" id="KV429064">
    <property type="protein sequence ID" value="KZT68702.1"/>
    <property type="molecule type" value="Genomic_DNA"/>
</dbReference>
<dbReference type="STRING" id="1314783.A0A165PWD2"/>
<feature type="chain" id="PRO_5007864365" evidence="2">
    <location>
        <begin position="19"/>
        <end position="235"/>
    </location>
</feature>
<evidence type="ECO:0000313" key="4">
    <source>
        <dbReference type="Proteomes" id="UP000076727"/>
    </source>
</evidence>
<gene>
    <name evidence="3" type="ORF">DAEQUDRAFT_757429</name>
</gene>
<accession>A0A165PWD2</accession>
<keyword evidence="2" id="KW-0732">Signal</keyword>